<name>A0AAD4LF63_9AGAM</name>
<reference evidence="2" key="1">
    <citation type="submission" date="2022-01" db="EMBL/GenBank/DDBJ databases">
        <title>Comparative genomics reveals a dynamic genome evolution in the ectomycorrhizal milk-cap (Lactarius) mushrooms.</title>
        <authorList>
            <consortium name="DOE Joint Genome Institute"/>
            <person name="Lebreton A."/>
            <person name="Tang N."/>
            <person name="Kuo A."/>
            <person name="LaButti K."/>
            <person name="Drula E."/>
            <person name="Barry K."/>
            <person name="Clum A."/>
            <person name="Lipzen A."/>
            <person name="Mousain D."/>
            <person name="Ng V."/>
            <person name="Wang R."/>
            <person name="Wang X."/>
            <person name="Dai Y."/>
            <person name="Henrissat B."/>
            <person name="Grigoriev I.V."/>
            <person name="Guerin-Laguette A."/>
            <person name="Yu F."/>
            <person name="Martin F.M."/>
        </authorList>
    </citation>
    <scope>NUCLEOTIDE SEQUENCE</scope>
    <source>
        <strain evidence="2">QP</strain>
    </source>
</reference>
<feature type="region of interest" description="Disordered" evidence="1">
    <location>
        <begin position="83"/>
        <end position="117"/>
    </location>
</feature>
<evidence type="ECO:0000313" key="3">
    <source>
        <dbReference type="Proteomes" id="UP001201163"/>
    </source>
</evidence>
<keyword evidence="3" id="KW-1185">Reference proteome</keyword>
<proteinExistence type="predicted"/>
<comment type="caution">
    <text evidence="2">The sequence shown here is derived from an EMBL/GenBank/DDBJ whole genome shotgun (WGS) entry which is preliminary data.</text>
</comment>
<evidence type="ECO:0000313" key="2">
    <source>
        <dbReference type="EMBL" id="KAH8989430.1"/>
    </source>
</evidence>
<gene>
    <name evidence="2" type="ORF">EDB92DRAFT_867385</name>
</gene>
<accession>A0AAD4LF63</accession>
<dbReference type="Proteomes" id="UP001201163">
    <property type="component" value="Unassembled WGS sequence"/>
</dbReference>
<protein>
    <submittedName>
        <fullName evidence="2">Uncharacterized protein</fullName>
    </submittedName>
</protein>
<dbReference type="EMBL" id="JAKELL010000037">
    <property type="protein sequence ID" value="KAH8989430.1"/>
    <property type="molecule type" value="Genomic_DNA"/>
</dbReference>
<dbReference type="AlphaFoldDB" id="A0AAD4LF63"/>
<feature type="region of interest" description="Disordered" evidence="1">
    <location>
        <begin position="1"/>
        <end position="28"/>
    </location>
</feature>
<sequence>MQYKLRTGTTHHASANPSQMAFLYSPPSPPPTKLGRYRTLSPPCRPAYVAMQLDSMSIGDKWQEFEWALWIKRIPLNFSMPTLMHAPTSSTQQTHSERDSKSHHTHLRGHDLIDPNH</sequence>
<organism evidence="2 3">
    <name type="scientific">Lactarius akahatsu</name>
    <dbReference type="NCBI Taxonomy" id="416441"/>
    <lineage>
        <taxon>Eukaryota</taxon>
        <taxon>Fungi</taxon>
        <taxon>Dikarya</taxon>
        <taxon>Basidiomycota</taxon>
        <taxon>Agaricomycotina</taxon>
        <taxon>Agaricomycetes</taxon>
        <taxon>Russulales</taxon>
        <taxon>Russulaceae</taxon>
        <taxon>Lactarius</taxon>
    </lineage>
</organism>
<feature type="compositionally biased region" description="Basic and acidic residues" evidence="1">
    <location>
        <begin position="95"/>
        <end position="117"/>
    </location>
</feature>
<feature type="compositionally biased region" description="Polar residues" evidence="1">
    <location>
        <begin position="7"/>
        <end position="19"/>
    </location>
</feature>
<evidence type="ECO:0000256" key="1">
    <source>
        <dbReference type="SAM" id="MobiDB-lite"/>
    </source>
</evidence>